<evidence type="ECO:0000313" key="6">
    <source>
        <dbReference type="EMBL" id="GAA0953776.1"/>
    </source>
</evidence>
<dbReference type="Gene3D" id="1.10.357.10">
    <property type="entry name" value="Tetracycline Repressor, domain 2"/>
    <property type="match status" value="1"/>
</dbReference>
<evidence type="ECO:0000256" key="2">
    <source>
        <dbReference type="ARBA" id="ARBA00023125"/>
    </source>
</evidence>
<evidence type="ECO:0000256" key="3">
    <source>
        <dbReference type="ARBA" id="ARBA00023163"/>
    </source>
</evidence>
<evidence type="ECO:0000313" key="7">
    <source>
        <dbReference type="Proteomes" id="UP001500542"/>
    </source>
</evidence>
<accession>A0ABN1R9B9</accession>
<sequence length="200" mass="22095">MNNLRERKKAAARQAMSDTATRLFEQRGFEQVTLSEIAAAADVSVKTIFNYFGSKEDLFFDAEPQALENLLTALRDHPDESWTNAVRPLLLEGPMLDLNCPWPVVDQTIYEGLRAFHSCENDSPTLRARRLVIINSWATPLATVTNSPAWSAMLVGLLAFRHQLLVTGLVAADPITTIEDAIRANVGAGLDALDRAYPLT</sequence>
<dbReference type="InterPro" id="IPR050109">
    <property type="entry name" value="HTH-type_TetR-like_transc_reg"/>
</dbReference>
<protein>
    <recommendedName>
        <fullName evidence="5">HTH tetR-type domain-containing protein</fullName>
    </recommendedName>
</protein>
<keyword evidence="1" id="KW-0805">Transcription regulation</keyword>
<dbReference type="PROSITE" id="PS50977">
    <property type="entry name" value="HTH_TETR_2"/>
    <property type="match status" value="1"/>
</dbReference>
<dbReference type="RefSeq" id="WP_343977222.1">
    <property type="nucleotide sequence ID" value="NZ_BAAAHK010000014.1"/>
</dbReference>
<dbReference type="PRINTS" id="PR00455">
    <property type="entry name" value="HTHTETR"/>
</dbReference>
<dbReference type="EMBL" id="BAAAHK010000014">
    <property type="protein sequence ID" value="GAA0953776.1"/>
    <property type="molecule type" value="Genomic_DNA"/>
</dbReference>
<reference evidence="6 7" key="1">
    <citation type="journal article" date="2019" name="Int. J. Syst. Evol. Microbiol.">
        <title>The Global Catalogue of Microorganisms (GCM) 10K type strain sequencing project: providing services to taxonomists for standard genome sequencing and annotation.</title>
        <authorList>
            <consortium name="The Broad Institute Genomics Platform"/>
            <consortium name="The Broad Institute Genome Sequencing Center for Infectious Disease"/>
            <person name="Wu L."/>
            <person name="Ma J."/>
        </authorList>
    </citation>
    <scope>NUCLEOTIDE SEQUENCE [LARGE SCALE GENOMIC DNA]</scope>
    <source>
        <strain evidence="6 7">JCM 10977</strain>
    </source>
</reference>
<dbReference type="InterPro" id="IPR001647">
    <property type="entry name" value="HTH_TetR"/>
</dbReference>
<evidence type="ECO:0000256" key="4">
    <source>
        <dbReference type="PROSITE-ProRule" id="PRU00335"/>
    </source>
</evidence>
<dbReference type="InterPro" id="IPR009057">
    <property type="entry name" value="Homeodomain-like_sf"/>
</dbReference>
<name>A0ABN1R9B9_9ACTN</name>
<comment type="caution">
    <text evidence="6">The sequence shown here is derived from an EMBL/GenBank/DDBJ whole genome shotgun (WGS) entry which is preliminary data.</text>
</comment>
<evidence type="ECO:0000256" key="1">
    <source>
        <dbReference type="ARBA" id="ARBA00023015"/>
    </source>
</evidence>
<evidence type="ECO:0000259" key="5">
    <source>
        <dbReference type="PROSITE" id="PS50977"/>
    </source>
</evidence>
<feature type="DNA-binding region" description="H-T-H motif" evidence="4">
    <location>
        <begin position="33"/>
        <end position="52"/>
    </location>
</feature>
<dbReference type="PANTHER" id="PTHR30055:SF234">
    <property type="entry name" value="HTH-TYPE TRANSCRIPTIONAL REGULATOR BETI"/>
    <property type="match status" value="1"/>
</dbReference>
<keyword evidence="2 4" id="KW-0238">DNA-binding</keyword>
<dbReference type="SUPFAM" id="SSF46689">
    <property type="entry name" value="Homeodomain-like"/>
    <property type="match status" value="1"/>
</dbReference>
<keyword evidence="7" id="KW-1185">Reference proteome</keyword>
<gene>
    <name evidence="6" type="ORF">GCM10009554_58620</name>
</gene>
<dbReference type="Proteomes" id="UP001500542">
    <property type="component" value="Unassembled WGS sequence"/>
</dbReference>
<dbReference type="PANTHER" id="PTHR30055">
    <property type="entry name" value="HTH-TYPE TRANSCRIPTIONAL REGULATOR RUTR"/>
    <property type="match status" value="1"/>
</dbReference>
<organism evidence="6 7">
    <name type="scientific">Kribbella koreensis</name>
    <dbReference type="NCBI Taxonomy" id="57909"/>
    <lineage>
        <taxon>Bacteria</taxon>
        <taxon>Bacillati</taxon>
        <taxon>Actinomycetota</taxon>
        <taxon>Actinomycetes</taxon>
        <taxon>Propionibacteriales</taxon>
        <taxon>Kribbellaceae</taxon>
        <taxon>Kribbella</taxon>
    </lineage>
</organism>
<feature type="domain" description="HTH tetR-type" evidence="5">
    <location>
        <begin position="10"/>
        <end position="70"/>
    </location>
</feature>
<proteinExistence type="predicted"/>
<dbReference type="Pfam" id="PF00440">
    <property type="entry name" value="TetR_N"/>
    <property type="match status" value="1"/>
</dbReference>
<keyword evidence="3" id="KW-0804">Transcription</keyword>